<organism evidence="1 2">
    <name type="scientific">Bursaphelenchus okinawaensis</name>
    <dbReference type="NCBI Taxonomy" id="465554"/>
    <lineage>
        <taxon>Eukaryota</taxon>
        <taxon>Metazoa</taxon>
        <taxon>Ecdysozoa</taxon>
        <taxon>Nematoda</taxon>
        <taxon>Chromadorea</taxon>
        <taxon>Rhabditida</taxon>
        <taxon>Tylenchina</taxon>
        <taxon>Tylenchomorpha</taxon>
        <taxon>Aphelenchoidea</taxon>
        <taxon>Aphelenchoididae</taxon>
        <taxon>Bursaphelenchus</taxon>
    </lineage>
</organism>
<dbReference type="Proteomes" id="UP000614601">
    <property type="component" value="Unassembled WGS sequence"/>
</dbReference>
<keyword evidence="2" id="KW-1185">Reference proteome</keyword>
<name>A0A811K8I4_9BILA</name>
<dbReference type="AlphaFoldDB" id="A0A811K8I4"/>
<accession>A0A811K8I4</accession>
<gene>
    <name evidence="1" type="ORF">BOKJ2_LOCUS4253</name>
</gene>
<dbReference type="EMBL" id="CAJFDH010000002">
    <property type="protein sequence ID" value="CAD5212452.1"/>
    <property type="molecule type" value="Genomic_DNA"/>
</dbReference>
<reference evidence="1" key="1">
    <citation type="submission" date="2020-09" db="EMBL/GenBank/DDBJ databases">
        <authorList>
            <person name="Kikuchi T."/>
        </authorList>
    </citation>
    <scope>NUCLEOTIDE SEQUENCE</scope>
    <source>
        <strain evidence="1">SH1</strain>
    </source>
</reference>
<proteinExistence type="predicted"/>
<dbReference type="EMBL" id="CAJFCW020000002">
    <property type="protein sequence ID" value="CAG9096105.1"/>
    <property type="molecule type" value="Genomic_DNA"/>
</dbReference>
<evidence type="ECO:0000313" key="1">
    <source>
        <dbReference type="EMBL" id="CAD5212452.1"/>
    </source>
</evidence>
<dbReference type="OrthoDB" id="5850563at2759"/>
<dbReference type="Proteomes" id="UP000783686">
    <property type="component" value="Unassembled WGS sequence"/>
</dbReference>
<comment type="caution">
    <text evidence="1">The sequence shown here is derived from an EMBL/GenBank/DDBJ whole genome shotgun (WGS) entry which is preliminary data.</text>
</comment>
<evidence type="ECO:0000313" key="2">
    <source>
        <dbReference type="Proteomes" id="UP000614601"/>
    </source>
</evidence>
<protein>
    <submittedName>
        <fullName evidence="1">Uncharacterized protein</fullName>
    </submittedName>
</protein>
<sequence>MWLLHRSSKKQAETGRKPVISRRIRNAFSPESHPEAMKNVRLLTLVFCLIFPRYTLSCAATGASPGTTPTTDYCPTGPSNTAGLTTNGVTAQNAGDTSTPVAYSSSCTAGERNYWTGASSAQPDDDEANAEKALGVQCPTPSSVCVCECNGVCCTAGSTAPDTISFVPYCSGGSCQMYAVLEGDETSSLTCTDGSTYTYSQQYASDGSYNPLTSGNYLQAASVSCNGCSGIQTDSCSPTTVTGSTPIS</sequence>